<dbReference type="InterPro" id="IPR002035">
    <property type="entry name" value="VWF_A"/>
</dbReference>
<dbReference type="Pfam" id="PF08487">
    <property type="entry name" value="VIT"/>
    <property type="match status" value="1"/>
</dbReference>
<accession>A0A068NT08</accession>
<dbReference type="SMART" id="SM00327">
    <property type="entry name" value="VWA"/>
    <property type="match status" value="1"/>
</dbReference>
<evidence type="ECO:0000313" key="4">
    <source>
        <dbReference type="Proteomes" id="UP000027982"/>
    </source>
</evidence>
<dbReference type="STRING" id="661478.OP10G_1396"/>
<dbReference type="SMART" id="SM00609">
    <property type="entry name" value="VIT"/>
    <property type="match status" value="1"/>
</dbReference>
<keyword evidence="4" id="KW-1185">Reference proteome</keyword>
<evidence type="ECO:0000259" key="1">
    <source>
        <dbReference type="PROSITE" id="PS50234"/>
    </source>
</evidence>
<protein>
    <submittedName>
        <fullName evidence="3">Vault protein inter-alpha-trypsin</fullName>
    </submittedName>
</protein>
<dbReference type="SUPFAM" id="SSF53300">
    <property type="entry name" value="vWA-like"/>
    <property type="match status" value="1"/>
</dbReference>
<dbReference type="PANTHER" id="PTHR45737">
    <property type="entry name" value="VON WILLEBRAND FACTOR A DOMAIN-CONTAINING PROTEIN 5A"/>
    <property type="match status" value="1"/>
</dbReference>
<evidence type="ECO:0000313" key="3">
    <source>
        <dbReference type="EMBL" id="AIE84764.1"/>
    </source>
</evidence>
<feature type="domain" description="VIT" evidence="2">
    <location>
        <begin position="24"/>
        <end position="152"/>
    </location>
</feature>
<dbReference type="EMBL" id="CP007139">
    <property type="protein sequence ID" value="AIE84764.1"/>
    <property type="molecule type" value="Genomic_DNA"/>
</dbReference>
<proteinExistence type="predicted"/>
<dbReference type="HOGENOM" id="CLU_011139_1_1_0"/>
<evidence type="ECO:0000259" key="2">
    <source>
        <dbReference type="PROSITE" id="PS51468"/>
    </source>
</evidence>
<organism evidence="3 4">
    <name type="scientific">Fimbriimonas ginsengisoli Gsoil 348</name>
    <dbReference type="NCBI Taxonomy" id="661478"/>
    <lineage>
        <taxon>Bacteria</taxon>
        <taxon>Bacillati</taxon>
        <taxon>Armatimonadota</taxon>
        <taxon>Fimbriimonadia</taxon>
        <taxon>Fimbriimonadales</taxon>
        <taxon>Fimbriimonadaceae</taxon>
        <taxon>Fimbriimonas</taxon>
    </lineage>
</organism>
<gene>
    <name evidence="3" type="ORF">OP10G_1396</name>
</gene>
<dbReference type="PROSITE" id="PS51468">
    <property type="entry name" value="VIT"/>
    <property type="match status" value="1"/>
</dbReference>
<dbReference type="Proteomes" id="UP000027982">
    <property type="component" value="Chromosome"/>
</dbReference>
<dbReference type="KEGG" id="fgi:OP10G_1396"/>
<dbReference type="AlphaFoldDB" id="A0A068NT08"/>
<dbReference type="OrthoDB" id="9784383at2"/>
<dbReference type="eggNOG" id="COG2304">
    <property type="taxonomic scope" value="Bacteria"/>
</dbReference>
<dbReference type="Gene3D" id="3.40.50.410">
    <property type="entry name" value="von Willebrand factor, type A domain"/>
    <property type="match status" value="1"/>
</dbReference>
<reference evidence="3 4" key="1">
    <citation type="journal article" date="2014" name="PLoS ONE">
        <title>The first complete genome sequence of the class fimbriimonadia in the phylum armatimonadetes.</title>
        <authorList>
            <person name="Hu Z.Y."/>
            <person name="Wang Y.Z."/>
            <person name="Im W.T."/>
            <person name="Wang S.Y."/>
            <person name="Zhao G.P."/>
            <person name="Zheng H.J."/>
            <person name="Quan Z.X."/>
        </authorList>
    </citation>
    <scope>NUCLEOTIDE SEQUENCE [LARGE SCALE GENOMIC DNA]</scope>
    <source>
        <strain evidence="3">Gsoil 348</strain>
    </source>
</reference>
<dbReference type="PANTHER" id="PTHR45737:SF6">
    <property type="entry name" value="VON WILLEBRAND FACTOR A DOMAIN-CONTAINING PROTEIN 5A"/>
    <property type="match status" value="1"/>
</dbReference>
<dbReference type="InterPro" id="IPR036465">
    <property type="entry name" value="vWFA_dom_sf"/>
</dbReference>
<feature type="domain" description="VWFA" evidence="1">
    <location>
        <begin position="292"/>
        <end position="470"/>
    </location>
</feature>
<dbReference type="InterPro" id="IPR013694">
    <property type="entry name" value="VIT"/>
</dbReference>
<dbReference type="PROSITE" id="PS50234">
    <property type="entry name" value="VWFA"/>
    <property type="match status" value="1"/>
</dbReference>
<name>A0A068NT08_FIMGI</name>
<dbReference type="Pfam" id="PF13768">
    <property type="entry name" value="VWA_3"/>
    <property type="match status" value="1"/>
</dbReference>
<sequence>MITALTLALFQFVQTTHPSVSDCGQMALFPKGQPEVLAALKGTSVDAKIQGFGARVTLVQTFHNPSQSAVEAVYTFPLPHDAAVDRMRIQVGSRIIEGELKRREDARAIYDAAKNAGQTAALLDQETDNVFTQSIANLTPGADVKVEISYVQLLKYENGQFEFDFPMVVGPRYMGASTPHPDKISPVYAPKGTRSGADIDLHVNLDAGAPIQSLTSVLHKVEVRRDGDGSAQVSLSKHDEIPNRDFILRYAVATDSVQSAFLTHYEPERGGFFTMILLPPKAPTAQQVAPKELVFVMDQSGSQQGFPLEKSKELTLKLIDQMGPNDTFNVLGFSDNVTSLWPETRPNTAENRRIASDFVRKMQVTGGTELQKAVVAALSPTPDPKRLRYVVFNTDGFVGQEKEILDDIKMYRGNSRMFVFGIGNGVNRSLVDAMSTEGCGDSEVVTLAERADSAVERFARRSRNPILTHLTVSGTGLADILPSPLPDVLSDKPIVVYGRYDQPGTGEIQLNGIYEGKPWQKTLKVNLSGKNDDADPLMRLWARRQITNLERNDYLTQLRGESTERLKDRVTQVALKYGIMSSYTSFVAVEKRVVNIGGKQRTVRVPVDMTEGVNLAPASQASVNLSFGASLSAAAPQGAAGGGVNGRNIAVPGVTRRIRLAKSAATGSIAGSLAEKEVTPTDSFTAKTDAQVRNATGVIRVQIGLKNLSPAILSKLQSMGFKLDAKLDDLKVVLGTLDTKHLKEIAALEEVRMILSDKEG</sequence>
<dbReference type="RefSeq" id="WP_025226622.1">
    <property type="nucleotide sequence ID" value="NZ_CP007139.1"/>
</dbReference>